<evidence type="ECO:0000313" key="2">
    <source>
        <dbReference type="EMBL" id="EDS38135.1"/>
    </source>
</evidence>
<dbReference type="InParanoid" id="B0X0H4"/>
<protein>
    <submittedName>
        <fullName evidence="2 3">Uncharacterized protein</fullName>
    </submittedName>
</protein>
<evidence type="ECO:0000313" key="3">
    <source>
        <dbReference type="EnsemblMetazoa" id="CPIJ012731-PA"/>
    </source>
</evidence>
<evidence type="ECO:0000313" key="4">
    <source>
        <dbReference type="Proteomes" id="UP000002320"/>
    </source>
</evidence>
<dbReference type="Proteomes" id="UP000002320">
    <property type="component" value="Unassembled WGS sequence"/>
</dbReference>
<dbReference type="AlphaFoldDB" id="B0X0H4"/>
<dbReference type="STRING" id="7176.B0X0H4"/>
<name>B0X0H4_CULQU</name>
<gene>
    <name evidence="3" type="primary">6045859</name>
    <name evidence="2" type="ORF">CpipJ_CPIJ012731</name>
</gene>
<organism>
    <name type="scientific">Culex quinquefasciatus</name>
    <name type="common">Southern house mosquito</name>
    <name type="synonym">Culex pungens</name>
    <dbReference type="NCBI Taxonomy" id="7176"/>
    <lineage>
        <taxon>Eukaryota</taxon>
        <taxon>Metazoa</taxon>
        <taxon>Ecdysozoa</taxon>
        <taxon>Arthropoda</taxon>
        <taxon>Hexapoda</taxon>
        <taxon>Insecta</taxon>
        <taxon>Pterygota</taxon>
        <taxon>Neoptera</taxon>
        <taxon>Endopterygota</taxon>
        <taxon>Diptera</taxon>
        <taxon>Nematocera</taxon>
        <taxon>Culicoidea</taxon>
        <taxon>Culicidae</taxon>
        <taxon>Culicinae</taxon>
        <taxon>Culicini</taxon>
        <taxon>Culex</taxon>
        <taxon>Culex</taxon>
    </lineage>
</organism>
<evidence type="ECO:0000256" key="1">
    <source>
        <dbReference type="SAM" id="MobiDB-lite"/>
    </source>
</evidence>
<dbReference type="EnsemblMetazoa" id="CPIJ012731-RA">
    <property type="protein sequence ID" value="CPIJ012731-PA"/>
    <property type="gene ID" value="CPIJ012731"/>
</dbReference>
<dbReference type="VEuPathDB" id="VectorBase:CQUJHB004367"/>
<dbReference type="OrthoDB" id="7762788at2759"/>
<accession>B0X0H4</accession>
<proteinExistence type="predicted"/>
<dbReference type="VEuPathDB" id="VectorBase:CQUJHB011117"/>
<sequence length="447" mass="51227">MFIHEIARLWWPAGAGRMMQSSVFSNLSYGVLSISCYCDDEEEPLSGWNPSGTKPPQQEEPREPIAPPTYTEADLYPTIPDPECLPEWPLACYWPVFVANFRLDDLAEQPRNAQIASYFAAKGLLTRMFFIRESITCQCYTKYQQQSMLLDMLVYFTCEEDAVRAIWSCHRESYYGHLLNVRVTIGGFGLTKTYVAEKSNTIVELILRKHHGPCVETVARFSECDVVVEFANAKTMRAAIRYTQFWMPKMLTQATQKQGFLERDVGQELLQMIADNPGFLDMVPPKEPCPHRATTFPSRIVLRREVWSNSTKTFHPLTAQSRSPSTVIPTVRRYSAADLLPTALDSSCEPSWSVYVENFRLNKLNVALCNDQIHNYFAAKGLLATRIFIHDHPKQPFFVWYQKKVMVLDKLVYFTSQDDADTVIQLCHRDSYYGHYLNGTAAVLLNL</sequence>
<reference evidence="3" key="2">
    <citation type="submission" date="2021-02" db="UniProtKB">
        <authorList>
            <consortium name="EnsemblMetazoa"/>
        </authorList>
    </citation>
    <scope>IDENTIFICATION</scope>
    <source>
        <strain evidence="3">JHB</strain>
    </source>
</reference>
<keyword evidence="4" id="KW-1185">Reference proteome</keyword>
<dbReference type="VEuPathDB" id="VectorBase:CPIJ012731"/>
<feature type="region of interest" description="Disordered" evidence="1">
    <location>
        <begin position="46"/>
        <end position="67"/>
    </location>
</feature>
<reference evidence="2" key="1">
    <citation type="submission" date="2007-03" db="EMBL/GenBank/DDBJ databases">
        <title>Annotation of Culex pipiens quinquefasciatus.</title>
        <authorList>
            <consortium name="The Broad Institute Genome Sequencing Platform"/>
            <person name="Atkinson P.W."/>
            <person name="Hemingway J."/>
            <person name="Christensen B.M."/>
            <person name="Higgs S."/>
            <person name="Kodira C."/>
            <person name="Hannick L."/>
            <person name="Megy K."/>
            <person name="O'Leary S."/>
            <person name="Pearson M."/>
            <person name="Haas B.J."/>
            <person name="Mauceli E."/>
            <person name="Wortman J.R."/>
            <person name="Lee N.H."/>
            <person name="Guigo R."/>
            <person name="Stanke M."/>
            <person name="Alvarado L."/>
            <person name="Amedeo P."/>
            <person name="Antoine C.H."/>
            <person name="Arensburger P."/>
            <person name="Bidwell S.L."/>
            <person name="Crawford M."/>
            <person name="Camaro F."/>
            <person name="Devon K."/>
            <person name="Engels R."/>
            <person name="Hammond M."/>
            <person name="Howarth C."/>
            <person name="Koehrsen M."/>
            <person name="Lawson D."/>
            <person name="Montgomery P."/>
            <person name="Nene V."/>
            <person name="Nusbaum C."/>
            <person name="Puiu D."/>
            <person name="Romero-Severson J."/>
            <person name="Severson D.W."/>
            <person name="Shumway M."/>
            <person name="Sisk P."/>
            <person name="Stolte C."/>
            <person name="Zeng Q."/>
            <person name="Eisenstadt E."/>
            <person name="Fraser-Liggett C."/>
            <person name="Strausberg R."/>
            <person name="Galagan J."/>
            <person name="Birren B."/>
            <person name="Collins F.H."/>
        </authorList>
    </citation>
    <scope>NUCLEOTIDE SEQUENCE [LARGE SCALE GENOMIC DNA]</scope>
    <source>
        <strain evidence="2">JHB</strain>
    </source>
</reference>
<dbReference type="EMBL" id="DS232236">
    <property type="protein sequence ID" value="EDS38135.1"/>
    <property type="molecule type" value="Genomic_DNA"/>
</dbReference>
<dbReference type="HOGENOM" id="CLU_612890_0_0_1"/>
<dbReference type="KEGG" id="cqu:CpipJ_CPIJ012731"/>